<accession>A0A5D4NLJ8</accession>
<comment type="caution">
    <text evidence="2">The sequence shown here is derived from an EMBL/GenBank/DDBJ whole genome shotgun (WGS) entry which is preliminary data.</text>
</comment>
<evidence type="ECO:0000256" key="1">
    <source>
        <dbReference type="SAM" id="SignalP"/>
    </source>
</evidence>
<name>A0A5D4NLJ8_9BACI</name>
<evidence type="ECO:0000313" key="3">
    <source>
        <dbReference type="Proteomes" id="UP000322267"/>
    </source>
</evidence>
<feature type="signal peptide" evidence="1">
    <location>
        <begin position="1"/>
        <end position="20"/>
    </location>
</feature>
<sequence>MKRIVLILVPVFLGFQPAYTAFANQRQFEDLLIKIGYTSIDDALSAAELHFNKEIPLPYRLPPIAFTHHFGRFTDLDGDINDSLEVEFLDQHNSANHYKMDIRPLRNKIEFQGRENLTEYTLKNGKKAIYVVDRNFIFFVVENSDWQYMFGIDKRLSDKVTPEVFVEIADSIKLK</sequence>
<reference evidence="2 3" key="1">
    <citation type="submission" date="2019-08" db="EMBL/GenBank/DDBJ databases">
        <title>Bacillus genomes from the desert of Cuatro Cienegas, Coahuila.</title>
        <authorList>
            <person name="Olmedo-Alvarez G."/>
        </authorList>
    </citation>
    <scope>NUCLEOTIDE SEQUENCE [LARGE SCALE GENOMIC DNA]</scope>
    <source>
        <strain evidence="2 3">CH34_1T</strain>
    </source>
</reference>
<evidence type="ECO:0000313" key="2">
    <source>
        <dbReference type="EMBL" id="TYS14997.1"/>
    </source>
</evidence>
<dbReference type="OrthoDB" id="2437594at2"/>
<protein>
    <recommendedName>
        <fullName evidence="4">Carbon monoxide dehydrogenase</fullName>
    </recommendedName>
</protein>
<feature type="chain" id="PRO_5038531922" description="Carbon monoxide dehydrogenase" evidence="1">
    <location>
        <begin position="21"/>
        <end position="175"/>
    </location>
</feature>
<dbReference type="RefSeq" id="WP_148941312.1">
    <property type="nucleotide sequence ID" value="NZ_VTEI01000010.1"/>
</dbReference>
<evidence type="ECO:0008006" key="4">
    <source>
        <dbReference type="Google" id="ProtNLM"/>
    </source>
</evidence>
<proteinExistence type="predicted"/>
<gene>
    <name evidence="2" type="ORF">FZC78_17030</name>
</gene>
<dbReference type="Proteomes" id="UP000322267">
    <property type="component" value="Unassembled WGS sequence"/>
</dbReference>
<keyword evidence="1" id="KW-0732">Signal</keyword>
<dbReference type="EMBL" id="VTEI01000010">
    <property type="protein sequence ID" value="TYS14997.1"/>
    <property type="molecule type" value="Genomic_DNA"/>
</dbReference>
<organism evidence="2 3">
    <name type="scientific">Rossellomorea vietnamensis</name>
    <dbReference type="NCBI Taxonomy" id="218284"/>
    <lineage>
        <taxon>Bacteria</taxon>
        <taxon>Bacillati</taxon>
        <taxon>Bacillota</taxon>
        <taxon>Bacilli</taxon>
        <taxon>Bacillales</taxon>
        <taxon>Bacillaceae</taxon>
        <taxon>Rossellomorea</taxon>
    </lineage>
</organism>
<dbReference type="AlphaFoldDB" id="A0A5D4NLJ8"/>